<comment type="caution">
    <text evidence="3">The sequence shown here is derived from an EMBL/GenBank/DDBJ whole genome shotgun (WGS) entry which is preliminary data.</text>
</comment>
<name>A0A1E3J6P3_9TREE</name>
<dbReference type="OrthoDB" id="2574855at2759"/>
<keyword evidence="2" id="KW-0472">Membrane</keyword>
<organism evidence="3 4">
    <name type="scientific">Cryptococcus wingfieldii CBS 7118</name>
    <dbReference type="NCBI Taxonomy" id="1295528"/>
    <lineage>
        <taxon>Eukaryota</taxon>
        <taxon>Fungi</taxon>
        <taxon>Dikarya</taxon>
        <taxon>Basidiomycota</taxon>
        <taxon>Agaricomycotina</taxon>
        <taxon>Tremellomycetes</taxon>
        <taxon>Tremellales</taxon>
        <taxon>Cryptococcaceae</taxon>
        <taxon>Cryptococcus</taxon>
    </lineage>
</organism>
<sequence>MSDLFEDPLKPENNHNMSLTPFHIFTLALSSLSLMLNNLPSSSPFAPLAGPCTRLTVLLVLLLLAYHALLWMIKQHEADVKRTHAKEERMQHDPLKKSDIKKKKNDWEHQYGHPSHYLTTRDGKPRLFPFPLGLAGSSSASKELWWEAGNTPHVGHYNQRETPAAREQMRKEMEVKEAKRQKDAKKRTKAMEEERTKWQKRLTHLKVIMTIVCVGLVSKKLAIGCLAAWIYYVVAAHLAAMLAVKKEDEEKPAKEKKKIPTGPGMALTYLYEPDGDWVKPAGNIPTKAPTNRLMTSFESRYAM</sequence>
<evidence type="ECO:0000313" key="3">
    <source>
        <dbReference type="EMBL" id="ODN96524.1"/>
    </source>
</evidence>
<feature type="coiled-coil region" evidence="1">
    <location>
        <begin position="166"/>
        <end position="201"/>
    </location>
</feature>
<evidence type="ECO:0000256" key="1">
    <source>
        <dbReference type="SAM" id="Coils"/>
    </source>
</evidence>
<dbReference type="Proteomes" id="UP000094819">
    <property type="component" value="Unassembled WGS sequence"/>
</dbReference>
<dbReference type="RefSeq" id="XP_019031770.1">
    <property type="nucleotide sequence ID" value="XM_019176360.1"/>
</dbReference>
<evidence type="ECO:0000313" key="4">
    <source>
        <dbReference type="Proteomes" id="UP000094819"/>
    </source>
</evidence>
<accession>A0A1E3J6P3</accession>
<evidence type="ECO:0000256" key="2">
    <source>
        <dbReference type="SAM" id="Phobius"/>
    </source>
</evidence>
<keyword evidence="2" id="KW-0812">Transmembrane</keyword>
<gene>
    <name evidence="3" type="ORF">L198_04239</name>
</gene>
<feature type="transmembrane region" description="Helical" evidence="2">
    <location>
        <begin position="221"/>
        <end position="244"/>
    </location>
</feature>
<reference evidence="3 4" key="1">
    <citation type="submission" date="2016-06" db="EMBL/GenBank/DDBJ databases">
        <title>Evolution of pathogenesis and genome organization in the Tremellales.</title>
        <authorList>
            <person name="Cuomo C."/>
            <person name="Litvintseva A."/>
            <person name="Heitman J."/>
            <person name="Chen Y."/>
            <person name="Sun S."/>
            <person name="Springer D."/>
            <person name="Dromer F."/>
            <person name="Young S."/>
            <person name="Zeng Q."/>
            <person name="Chapman S."/>
            <person name="Gujja S."/>
            <person name="Saif S."/>
            <person name="Birren B."/>
        </authorList>
    </citation>
    <scope>NUCLEOTIDE SEQUENCE [LARGE SCALE GENOMIC DNA]</scope>
    <source>
        <strain evidence="3 4">CBS 7118</strain>
    </source>
</reference>
<dbReference type="EMBL" id="AWGH01000011">
    <property type="protein sequence ID" value="ODN96524.1"/>
    <property type="molecule type" value="Genomic_DNA"/>
</dbReference>
<keyword evidence="4" id="KW-1185">Reference proteome</keyword>
<keyword evidence="1" id="KW-0175">Coiled coil</keyword>
<proteinExistence type="predicted"/>
<dbReference type="AlphaFoldDB" id="A0A1E3J6P3"/>
<dbReference type="GeneID" id="30193452"/>
<protein>
    <submittedName>
        <fullName evidence="3">Uncharacterized protein</fullName>
    </submittedName>
</protein>
<feature type="transmembrane region" description="Helical" evidence="2">
    <location>
        <begin position="52"/>
        <end position="73"/>
    </location>
</feature>
<keyword evidence="2" id="KW-1133">Transmembrane helix</keyword>